<dbReference type="InterPro" id="IPR036388">
    <property type="entry name" value="WH-like_DNA-bd_sf"/>
</dbReference>
<reference evidence="5 6" key="1">
    <citation type="journal article" date="2022" name="Int. J. Syst. Evol. Microbiol.">
        <title>Noviherbaspirillum aridicola sp. nov., isolated from an arid soil in Pakistan.</title>
        <authorList>
            <person name="Khan I.U."/>
            <person name="Saqib M."/>
            <person name="Amin A."/>
            <person name="Hussain F."/>
            <person name="Li L."/>
            <person name="Liu Y.H."/>
            <person name="Fang B.Z."/>
            <person name="Ahmed I."/>
            <person name="Li W.J."/>
        </authorList>
    </citation>
    <scope>NUCLEOTIDE SEQUENCE [LARGE SCALE GENOMIC DNA]</scope>
    <source>
        <strain evidence="5 6">NCCP-691</strain>
    </source>
</reference>
<keyword evidence="2" id="KW-0238">DNA-binding</keyword>
<dbReference type="PANTHER" id="PTHR43132">
    <property type="entry name" value="ARSENICAL RESISTANCE OPERON REPRESSOR ARSR-RELATED"/>
    <property type="match status" value="1"/>
</dbReference>
<evidence type="ECO:0000256" key="1">
    <source>
        <dbReference type="ARBA" id="ARBA00023015"/>
    </source>
</evidence>
<evidence type="ECO:0000256" key="3">
    <source>
        <dbReference type="ARBA" id="ARBA00023163"/>
    </source>
</evidence>
<sequence length="121" mass="13409">MIRAATPENMPSTEFDISDLQQAAGKASGLLKVLANPDRLMLLCQMTQGEFSVAELEALTGIRQPTLSQQLTVLREEEMVHTRREGKQIFYSIASKEAMAVMQVLYELYCGGKGSRKGRAK</sequence>
<evidence type="ECO:0000313" key="5">
    <source>
        <dbReference type="EMBL" id="GIZ53141.1"/>
    </source>
</evidence>
<dbReference type="NCBIfam" id="NF033788">
    <property type="entry name" value="HTH_metalloreg"/>
    <property type="match status" value="1"/>
</dbReference>
<organism evidence="5 6">
    <name type="scientific">Noviherbaspirillum aridicola</name>
    <dbReference type="NCBI Taxonomy" id="2849687"/>
    <lineage>
        <taxon>Bacteria</taxon>
        <taxon>Pseudomonadati</taxon>
        <taxon>Pseudomonadota</taxon>
        <taxon>Betaproteobacteria</taxon>
        <taxon>Burkholderiales</taxon>
        <taxon>Oxalobacteraceae</taxon>
        <taxon>Noviherbaspirillum</taxon>
    </lineage>
</organism>
<dbReference type="CDD" id="cd00090">
    <property type="entry name" value="HTH_ARSR"/>
    <property type="match status" value="1"/>
</dbReference>
<dbReference type="EMBL" id="BPMK01000015">
    <property type="protein sequence ID" value="GIZ53141.1"/>
    <property type="molecule type" value="Genomic_DNA"/>
</dbReference>
<comment type="caution">
    <text evidence="5">The sequence shown here is derived from an EMBL/GenBank/DDBJ whole genome shotgun (WGS) entry which is preliminary data.</text>
</comment>
<accession>A0ABQ4Q7X2</accession>
<dbReference type="SUPFAM" id="SSF46785">
    <property type="entry name" value="Winged helix' DNA-binding domain"/>
    <property type="match status" value="1"/>
</dbReference>
<dbReference type="Proteomes" id="UP000887222">
    <property type="component" value="Unassembled WGS sequence"/>
</dbReference>
<keyword evidence="6" id="KW-1185">Reference proteome</keyword>
<dbReference type="PANTHER" id="PTHR43132:SF2">
    <property type="entry name" value="ARSENICAL RESISTANCE OPERON REPRESSOR ARSR-RELATED"/>
    <property type="match status" value="1"/>
</dbReference>
<dbReference type="Gene3D" id="1.10.10.10">
    <property type="entry name" value="Winged helix-like DNA-binding domain superfamily/Winged helix DNA-binding domain"/>
    <property type="match status" value="1"/>
</dbReference>
<dbReference type="InterPro" id="IPR051011">
    <property type="entry name" value="Metal_resp_trans_reg"/>
</dbReference>
<feature type="domain" description="HTH arsR-type" evidence="4">
    <location>
        <begin position="20"/>
        <end position="113"/>
    </location>
</feature>
<dbReference type="PRINTS" id="PR00778">
    <property type="entry name" value="HTHARSR"/>
</dbReference>
<proteinExistence type="predicted"/>
<keyword evidence="1" id="KW-0805">Transcription regulation</keyword>
<dbReference type="InterPro" id="IPR036390">
    <property type="entry name" value="WH_DNA-bd_sf"/>
</dbReference>
<protein>
    <submittedName>
        <fullName evidence="5">Transcriptional regulator</fullName>
    </submittedName>
</protein>
<keyword evidence="3" id="KW-0804">Transcription</keyword>
<dbReference type="SMART" id="SM00418">
    <property type="entry name" value="HTH_ARSR"/>
    <property type="match status" value="1"/>
</dbReference>
<evidence type="ECO:0000313" key="6">
    <source>
        <dbReference type="Proteomes" id="UP000887222"/>
    </source>
</evidence>
<evidence type="ECO:0000259" key="4">
    <source>
        <dbReference type="PROSITE" id="PS50987"/>
    </source>
</evidence>
<dbReference type="PROSITE" id="PS50987">
    <property type="entry name" value="HTH_ARSR_2"/>
    <property type="match status" value="1"/>
</dbReference>
<dbReference type="InterPro" id="IPR001845">
    <property type="entry name" value="HTH_ArsR_DNA-bd_dom"/>
</dbReference>
<dbReference type="InterPro" id="IPR011991">
    <property type="entry name" value="ArsR-like_HTH"/>
</dbReference>
<dbReference type="Pfam" id="PF01022">
    <property type="entry name" value="HTH_5"/>
    <property type="match status" value="1"/>
</dbReference>
<evidence type="ECO:0000256" key="2">
    <source>
        <dbReference type="ARBA" id="ARBA00023125"/>
    </source>
</evidence>
<gene>
    <name evidence="5" type="ORF">NCCP691_31550</name>
</gene>
<name>A0ABQ4Q7X2_9BURK</name>